<protein>
    <submittedName>
        <fullName evidence="2">Predicted protein</fullName>
    </submittedName>
</protein>
<dbReference type="AlphaFoldDB" id="B0CPX2"/>
<organism evidence="3">
    <name type="scientific">Laccaria bicolor (strain S238N-H82 / ATCC MYA-4686)</name>
    <name type="common">Bicoloured deceiver</name>
    <name type="synonym">Laccaria laccata var. bicolor</name>
    <dbReference type="NCBI Taxonomy" id="486041"/>
    <lineage>
        <taxon>Eukaryota</taxon>
        <taxon>Fungi</taxon>
        <taxon>Dikarya</taxon>
        <taxon>Basidiomycota</taxon>
        <taxon>Agaricomycotina</taxon>
        <taxon>Agaricomycetes</taxon>
        <taxon>Agaricomycetidae</taxon>
        <taxon>Agaricales</taxon>
        <taxon>Agaricineae</taxon>
        <taxon>Hydnangiaceae</taxon>
        <taxon>Laccaria</taxon>
    </lineage>
</organism>
<evidence type="ECO:0000313" key="2">
    <source>
        <dbReference type="EMBL" id="EDR16140.1"/>
    </source>
</evidence>
<dbReference type="GO" id="GO:0005829">
    <property type="term" value="C:cytosol"/>
    <property type="evidence" value="ECO:0007669"/>
    <property type="project" value="TreeGrafter"/>
</dbReference>
<dbReference type="GO" id="GO:0006749">
    <property type="term" value="P:glutathione metabolic process"/>
    <property type="evidence" value="ECO:0007669"/>
    <property type="project" value="TreeGrafter"/>
</dbReference>
<dbReference type="PANTHER" id="PTHR11365:SF2">
    <property type="entry name" value="5-OXOPROLINASE"/>
    <property type="match status" value="1"/>
</dbReference>
<gene>
    <name evidence="2" type="ORF">LACBIDRAFT_301917</name>
</gene>
<dbReference type="STRING" id="486041.B0CPX2"/>
<dbReference type="Proteomes" id="UP000001194">
    <property type="component" value="Unassembled WGS sequence"/>
</dbReference>
<dbReference type="Pfam" id="PF05378">
    <property type="entry name" value="Hydant_A_N"/>
    <property type="match status" value="1"/>
</dbReference>
<dbReference type="EMBL" id="DS547091">
    <property type="protein sequence ID" value="EDR16140.1"/>
    <property type="molecule type" value="Genomic_DNA"/>
</dbReference>
<dbReference type="OrthoDB" id="3643at2759"/>
<dbReference type="KEGG" id="lbc:LACBIDRAFT_301917"/>
<reference evidence="2 3" key="1">
    <citation type="journal article" date="2008" name="Nature">
        <title>The genome of Laccaria bicolor provides insights into mycorrhizal symbiosis.</title>
        <authorList>
            <person name="Martin F."/>
            <person name="Aerts A."/>
            <person name="Ahren D."/>
            <person name="Brun A."/>
            <person name="Danchin E.G.J."/>
            <person name="Duchaussoy F."/>
            <person name="Gibon J."/>
            <person name="Kohler A."/>
            <person name="Lindquist E."/>
            <person name="Pereda V."/>
            <person name="Salamov A."/>
            <person name="Shapiro H.J."/>
            <person name="Wuyts J."/>
            <person name="Blaudez D."/>
            <person name="Buee M."/>
            <person name="Brokstein P."/>
            <person name="Canbaeck B."/>
            <person name="Cohen D."/>
            <person name="Courty P.E."/>
            <person name="Coutinho P.M."/>
            <person name="Delaruelle C."/>
            <person name="Detter J.C."/>
            <person name="Deveau A."/>
            <person name="DiFazio S."/>
            <person name="Duplessis S."/>
            <person name="Fraissinet-Tachet L."/>
            <person name="Lucic E."/>
            <person name="Frey-Klett P."/>
            <person name="Fourrey C."/>
            <person name="Feussner I."/>
            <person name="Gay G."/>
            <person name="Grimwood J."/>
            <person name="Hoegger P.J."/>
            <person name="Jain P."/>
            <person name="Kilaru S."/>
            <person name="Labbe J."/>
            <person name="Lin Y.C."/>
            <person name="Legue V."/>
            <person name="Le Tacon F."/>
            <person name="Marmeisse R."/>
            <person name="Melayah D."/>
            <person name="Montanini B."/>
            <person name="Muratet M."/>
            <person name="Nehls U."/>
            <person name="Niculita-Hirzel H."/>
            <person name="Oudot-Le Secq M.P."/>
            <person name="Peter M."/>
            <person name="Quesneville H."/>
            <person name="Rajashekar B."/>
            <person name="Reich M."/>
            <person name="Rouhier N."/>
            <person name="Schmutz J."/>
            <person name="Yin T."/>
            <person name="Chalot M."/>
            <person name="Henrissat B."/>
            <person name="Kuees U."/>
            <person name="Lucas S."/>
            <person name="Van de Peer Y."/>
            <person name="Podila G.K."/>
            <person name="Polle A."/>
            <person name="Pukkila P.J."/>
            <person name="Richardson P.M."/>
            <person name="Rouze P."/>
            <person name="Sanders I.R."/>
            <person name="Stajich J.E."/>
            <person name="Tunlid A."/>
            <person name="Tuskan G."/>
            <person name="Grigoriev I.V."/>
        </authorList>
    </citation>
    <scope>NUCLEOTIDE SEQUENCE [LARGE SCALE GENOMIC DNA]</scope>
    <source>
        <strain evidence="3">S238N-H82 / ATCC MYA-4686</strain>
    </source>
</reference>
<dbReference type="RefSeq" id="XP_001874348.1">
    <property type="nucleotide sequence ID" value="XM_001874313.1"/>
</dbReference>
<name>B0CPX2_LACBS</name>
<dbReference type="GO" id="GO:0017168">
    <property type="term" value="F:5-oxoprolinase (ATP-hydrolyzing) activity"/>
    <property type="evidence" value="ECO:0007669"/>
    <property type="project" value="TreeGrafter"/>
</dbReference>
<feature type="domain" description="Hydantoinase/oxoprolinase N-terminal" evidence="1">
    <location>
        <begin position="37"/>
        <end position="110"/>
    </location>
</feature>
<keyword evidence="3" id="KW-1185">Reference proteome</keyword>
<accession>B0CPX2</accession>
<dbReference type="InParanoid" id="B0CPX2"/>
<evidence type="ECO:0000313" key="3">
    <source>
        <dbReference type="Proteomes" id="UP000001194"/>
    </source>
</evidence>
<proteinExistence type="predicted"/>
<dbReference type="PANTHER" id="PTHR11365">
    <property type="entry name" value="5-OXOPROLINASE RELATED"/>
    <property type="match status" value="1"/>
</dbReference>
<dbReference type="GeneID" id="6069384"/>
<sequence>MYEDDAIPPPLDTSLVPRGATSTINFSALTRGRVLEIVAGEEIDDIRLSTTVATSALLERKGHRRALIRTKGCKALLLIGNQSRTKIFELNIRRPPLSNSTVTKMDVGCTSVSKAEKHVVQLDDKGRVVTSIVERDGMDWMVLRMREGLGGL</sequence>
<dbReference type="InterPro" id="IPR045079">
    <property type="entry name" value="Oxoprolinase-like"/>
</dbReference>
<dbReference type="InterPro" id="IPR008040">
    <property type="entry name" value="Hydant_A_N"/>
</dbReference>
<evidence type="ECO:0000259" key="1">
    <source>
        <dbReference type="Pfam" id="PF05378"/>
    </source>
</evidence>
<dbReference type="HOGENOM" id="CLU_1722669_0_0_1"/>